<feature type="coiled-coil region" evidence="1">
    <location>
        <begin position="224"/>
        <end position="258"/>
    </location>
</feature>
<comment type="caution">
    <text evidence="3">The sequence shown here is derived from an EMBL/GenBank/DDBJ whole genome shotgun (WGS) entry which is preliminary data.</text>
</comment>
<evidence type="ECO:0000313" key="4">
    <source>
        <dbReference type="Proteomes" id="UP001321760"/>
    </source>
</evidence>
<reference evidence="3" key="1">
    <citation type="journal article" date="2023" name="Mol. Phylogenet. Evol.">
        <title>Genome-scale phylogeny and comparative genomics of the fungal order Sordariales.</title>
        <authorList>
            <person name="Hensen N."/>
            <person name="Bonometti L."/>
            <person name="Westerberg I."/>
            <person name="Brannstrom I.O."/>
            <person name="Guillou S."/>
            <person name="Cros-Aarteil S."/>
            <person name="Calhoun S."/>
            <person name="Haridas S."/>
            <person name="Kuo A."/>
            <person name="Mondo S."/>
            <person name="Pangilinan J."/>
            <person name="Riley R."/>
            <person name="LaButti K."/>
            <person name="Andreopoulos B."/>
            <person name="Lipzen A."/>
            <person name="Chen C."/>
            <person name="Yan M."/>
            <person name="Daum C."/>
            <person name="Ng V."/>
            <person name="Clum A."/>
            <person name="Steindorff A."/>
            <person name="Ohm R.A."/>
            <person name="Martin F."/>
            <person name="Silar P."/>
            <person name="Natvig D.O."/>
            <person name="Lalanne C."/>
            <person name="Gautier V."/>
            <person name="Ament-Velasquez S.L."/>
            <person name="Kruys A."/>
            <person name="Hutchinson M.I."/>
            <person name="Powell A.J."/>
            <person name="Barry K."/>
            <person name="Miller A.N."/>
            <person name="Grigoriev I.V."/>
            <person name="Debuchy R."/>
            <person name="Gladieux P."/>
            <person name="Hiltunen Thoren M."/>
            <person name="Johannesson H."/>
        </authorList>
    </citation>
    <scope>NUCLEOTIDE SEQUENCE</scope>
    <source>
        <strain evidence="3">PSN243</strain>
    </source>
</reference>
<evidence type="ECO:0000256" key="2">
    <source>
        <dbReference type="SAM" id="MobiDB-lite"/>
    </source>
</evidence>
<name>A0AAV9H755_9PEZI</name>
<keyword evidence="1" id="KW-0175">Coiled coil</keyword>
<protein>
    <submittedName>
        <fullName evidence="3">Uncharacterized protein</fullName>
    </submittedName>
</protein>
<dbReference type="AlphaFoldDB" id="A0AAV9H755"/>
<organism evidence="3 4">
    <name type="scientific">Podospora aff. communis PSN243</name>
    <dbReference type="NCBI Taxonomy" id="3040156"/>
    <lineage>
        <taxon>Eukaryota</taxon>
        <taxon>Fungi</taxon>
        <taxon>Dikarya</taxon>
        <taxon>Ascomycota</taxon>
        <taxon>Pezizomycotina</taxon>
        <taxon>Sordariomycetes</taxon>
        <taxon>Sordariomycetidae</taxon>
        <taxon>Sordariales</taxon>
        <taxon>Podosporaceae</taxon>
        <taxon>Podospora</taxon>
    </lineage>
</organism>
<gene>
    <name evidence="3" type="ORF">QBC34DRAFT_420117</name>
</gene>
<keyword evidence="4" id="KW-1185">Reference proteome</keyword>
<evidence type="ECO:0000313" key="3">
    <source>
        <dbReference type="EMBL" id="KAK4455308.1"/>
    </source>
</evidence>
<accession>A0AAV9H755</accession>
<feature type="region of interest" description="Disordered" evidence="2">
    <location>
        <begin position="1"/>
        <end position="25"/>
    </location>
</feature>
<sequence length="292" mass="31455">MPRNKRPRREAPEADANTIAGESPADLAHSISPVASSLSADQLADPRLLSLSLGRQAWSSGPLPYRALPEMTRGAAEVVQNAGRQPALGLRMSLMVENPAVLPAPDTTIVYDRDDTVDALNRAACRPTKQNIEALRSAIPDVKEIGELFAEEGHTPATVAVLSSVAVERLDQKYKATEAELEAVTTRLGALEASNIVEALATGFDSYTSGTGHGEARIRVVGRIDEVEKKNKSTQQEVARLVKENTLLKAEIESLKAAVETNARAHKLFPELASGKITFQKVVEDFARMGLN</sequence>
<dbReference type="Proteomes" id="UP001321760">
    <property type="component" value="Unassembled WGS sequence"/>
</dbReference>
<evidence type="ECO:0000256" key="1">
    <source>
        <dbReference type="SAM" id="Coils"/>
    </source>
</evidence>
<feature type="coiled-coil region" evidence="1">
    <location>
        <begin position="167"/>
        <end position="194"/>
    </location>
</feature>
<dbReference type="EMBL" id="MU865914">
    <property type="protein sequence ID" value="KAK4455308.1"/>
    <property type="molecule type" value="Genomic_DNA"/>
</dbReference>
<proteinExistence type="predicted"/>
<reference evidence="3" key="2">
    <citation type="submission" date="2023-05" db="EMBL/GenBank/DDBJ databases">
        <authorList>
            <consortium name="Lawrence Berkeley National Laboratory"/>
            <person name="Steindorff A."/>
            <person name="Hensen N."/>
            <person name="Bonometti L."/>
            <person name="Westerberg I."/>
            <person name="Brannstrom I.O."/>
            <person name="Guillou S."/>
            <person name="Cros-Aarteil S."/>
            <person name="Calhoun S."/>
            <person name="Haridas S."/>
            <person name="Kuo A."/>
            <person name="Mondo S."/>
            <person name="Pangilinan J."/>
            <person name="Riley R."/>
            <person name="Labutti K."/>
            <person name="Andreopoulos B."/>
            <person name="Lipzen A."/>
            <person name="Chen C."/>
            <person name="Yanf M."/>
            <person name="Daum C."/>
            <person name="Ng V."/>
            <person name="Clum A."/>
            <person name="Ohm R."/>
            <person name="Martin F."/>
            <person name="Silar P."/>
            <person name="Natvig D."/>
            <person name="Lalanne C."/>
            <person name="Gautier V."/>
            <person name="Ament-Velasquez S.L."/>
            <person name="Kruys A."/>
            <person name="Hutchinson M.I."/>
            <person name="Powell A.J."/>
            <person name="Barry K."/>
            <person name="Miller A.N."/>
            <person name="Grigoriev I.V."/>
            <person name="Debuchy R."/>
            <person name="Gladieux P."/>
            <person name="Thoren M.H."/>
            <person name="Johannesson H."/>
        </authorList>
    </citation>
    <scope>NUCLEOTIDE SEQUENCE</scope>
    <source>
        <strain evidence="3">PSN243</strain>
    </source>
</reference>